<dbReference type="AlphaFoldDB" id="A0AAV5S3T3"/>
<name>A0AAV5S3T3_MAUHU</name>
<evidence type="ECO:0000313" key="2">
    <source>
        <dbReference type="Proteomes" id="UP001377567"/>
    </source>
</evidence>
<protein>
    <submittedName>
        <fullName evidence="1">Uncharacterized protein</fullName>
    </submittedName>
</protein>
<dbReference type="EMBL" id="BTGD01000018">
    <property type="protein sequence ID" value="GMM58101.1"/>
    <property type="molecule type" value="Genomic_DNA"/>
</dbReference>
<sequence length="109" mass="11668">MPGHEPINNDFQVSSILFASSSIQRSVRGHCIEAPDNNTDTISACPLRLTKLGTVELHVALTLTLLGILQDYHTLSDQTTAFGSSCSVAAELLTPGDNPQRIRGSHPLS</sequence>
<gene>
    <name evidence="1" type="ORF">DAKH74_047170</name>
</gene>
<comment type="caution">
    <text evidence="1">The sequence shown here is derived from an EMBL/GenBank/DDBJ whole genome shotgun (WGS) entry which is preliminary data.</text>
</comment>
<dbReference type="Proteomes" id="UP001377567">
    <property type="component" value="Unassembled WGS sequence"/>
</dbReference>
<organism evidence="1 2">
    <name type="scientific">Maudiozyma humilis</name>
    <name type="common">Sour dough yeast</name>
    <name type="synonym">Kazachstania humilis</name>
    <dbReference type="NCBI Taxonomy" id="51915"/>
    <lineage>
        <taxon>Eukaryota</taxon>
        <taxon>Fungi</taxon>
        <taxon>Dikarya</taxon>
        <taxon>Ascomycota</taxon>
        <taxon>Saccharomycotina</taxon>
        <taxon>Saccharomycetes</taxon>
        <taxon>Saccharomycetales</taxon>
        <taxon>Saccharomycetaceae</taxon>
        <taxon>Maudiozyma</taxon>
    </lineage>
</organism>
<proteinExistence type="predicted"/>
<accession>A0AAV5S3T3</accession>
<keyword evidence="2" id="KW-1185">Reference proteome</keyword>
<evidence type="ECO:0000313" key="1">
    <source>
        <dbReference type="EMBL" id="GMM58101.1"/>
    </source>
</evidence>
<reference evidence="1 2" key="1">
    <citation type="journal article" date="2023" name="Elife">
        <title>Identification of key yeast species and microbe-microbe interactions impacting larval growth of Drosophila in the wild.</title>
        <authorList>
            <person name="Mure A."/>
            <person name="Sugiura Y."/>
            <person name="Maeda R."/>
            <person name="Honda K."/>
            <person name="Sakurai N."/>
            <person name="Takahashi Y."/>
            <person name="Watada M."/>
            <person name="Katoh T."/>
            <person name="Gotoh A."/>
            <person name="Gotoh Y."/>
            <person name="Taniguchi I."/>
            <person name="Nakamura K."/>
            <person name="Hayashi T."/>
            <person name="Katayama T."/>
            <person name="Uemura T."/>
            <person name="Hattori Y."/>
        </authorList>
    </citation>
    <scope>NUCLEOTIDE SEQUENCE [LARGE SCALE GENOMIC DNA]</scope>
    <source>
        <strain evidence="1 2">KH-74</strain>
    </source>
</reference>